<gene>
    <name evidence="2" type="ORF">CISG_04505</name>
</gene>
<dbReference type="InterPro" id="IPR005645">
    <property type="entry name" value="FSH-like_dom"/>
</dbReference>
<dbReference type="InterPro" id="IPR029058">
    <property type="entry name" value="AB_hydrolase_fold"/>
</dbReference>
<dbReference type="AlphaFoldDB" id="A0A0J8QPI3"/>
<evidence type="ECO:0000313" key="2">
    <source>
        <dbReference type="EMBL" id="KMU74434.1"/>
    </source>
</evidence>
<dbReference type="STRING" id="454286.A0A0J8QPI3"/>
<organism evidence="2 3">
    <name type="scientific">Coccidioides immitis RMSCC 3703</name>
    <dbReference type="NCBI Taxonomy" id="454286"/>
    <lineage>
        <taxon>Eukaryota</taxon>
        <taxon>Fungi</taxon>
        <taxon>Dikarya</taxon>
        <taxon>Ascomycota</taxon>
        <taxon>Pezizomycotina</taxon>
        <taxon>Eurotiomycetes</taxon>
        <taxon>Eurotiomycetidae</taxon>
        <taxon>Onygenales</taxon>
        <taxon>Onygenaceae</taxon>
        <taxon>Coccidioides</taxon>
    </lineage>
</organism>
<evidence type="ECO:0000313" key="3">
    <source>
        <dbReference type="Proteomes" id="UP000054559"/>
    </source>
</evidence>
<accession>A0A0J8QPI3</accession>
<sequence>MPCGLAHARALLPIVFYVEQPVTDWFVGAPELGDIMGEEHVLKLPTIHVHGLADPGLHLHRELLENYCSVDSARVVEWNGAHRVPLKSADVNPLIEEILDLAKEIGAL</sequence>
<dbReference type="Proteomes" id="UP000054559">
    <property type="component" value="Unassembled WGS sequence"/>
</dbReference>
<name>A0A0J8QPI3_COCIT</name>
<reference evidence="3" key="1">
    <citation type="journal article" date="2010" name="Genome Res.">
        <title>Population genomic sequencing of Coccidioides fungi reveals recent hybridization and transposon control.</title>
        <authorList>
            <person name="Neafsey D.E."/>
            <person name="Barker B.M."/>
            <person name="Sharpton T.J."/>
            <person name="Stajich J.E."/>
            <person name="Park D.J."/>
            <person name="Whiston E."/>
            <person name="Hung C.-Y."/>
            <person name="McMahan C."/>
            <person name="White J."/>
            <person name="Sykes S."/>
            <person name="Heiman D."/>
            <person name="Young S."/>
            <person name="Zeng Q."/>
            <person name="Abouelleil A."/>
            <person name="Aftuck L."/>
            <person name="Bessette D."/>
            <person name="Brown A."/>
            <person name="FitzGerald M."/>
            <person name="Lui A."/>
            <person name="Macdonald J.P."/>
            <person name="Priest M."/>
            <person name="Orbach M.J."/>
            <person name="Galgiani J.N."/>
            <person name="Kirkland T.N."/>
            <person name="Cole G.T."/>
            <person name="Birren B.W."/>
            <person name="Henn M.R."/>
            <person name="Taylor J.W."/>
            <person name="Rounsley S.D."/>
        </authorList>
    </citation>
    <scope>NUCLEOTIDE SEQUENCE [LARGE SCALE GENOMIC DNA]</scope>
    <source>
        <strain evidence="3">RMSCC 3703</strain>
    </source>
</reference>
<dbReference type="Gene3D" id="3.40.50.1820">
    <property type="entry name" value="alpha/beta hydrolase"/>
    <property type="match status" value="1"/>
</dbReference>
<protein>
    <recommendedName>
        <fullName evidence="1">Serine hydrolase domain-containing protein</fullName>
    </recommendedName>
</protein>
<feature type="domain" description="Serine hydrolase" evidence="1">
    <location>
        <begin position="36"/>
        <end position="92"/>
    </location>
</feature>
<evidence type="ECO:0000259" key="1">
    <source>
        <dbReference type="Pfam" id="PF03959"/>
    </source>
</evidence>
<dbReference type="Pfam" id="PF03959">
    <property type="entry name" value="FSH1"/>
    <property type="match status" value="1"/>
</dbReference>
<proteinExistence type="predicted"/>
<dbReference type="EMBL" id="DS268135">
    <property type="protein sequence ID" value="KMU74434.1"/>
    <property type="molecule type" value="Genomic_DNA"/>
</dbReference>
<dbReference type="OrthoDB" id="414698at2759"/>